<proteinExistence type="predicted"/>
<feature type="transmembrane region" description="Helical" evidence="1">
    <location>
        <begin position="49"/>
        <end position="68"/>
    </location>
</feature>
<dbReference type="KEGG" id="mtw:CQW49_05235"/>
<keyword evidence="1" id="KW-0812">Transmembrane</keyword>
<organism evidence="2 3">
    <name type="scientific">Methylosinus trichosporium (strain ATCC 35070 / NCIMB 11131 / UNIQEM 75 / OB3b)</name>
    <dbReference type="NCBI Taxonomy" id="595536"/>
    <lineage>
        <taxon>Bacteria</taxon>
        <taxon>Pseudomonadati</taxon>
        <taxon>Pseudomonadota</taxon>
        <taxon>Alphaproteobacteria</taxon>
        <taxon>Hyphomicrobiales</taxon>
        <taxon>Methylocystaceae</taxon>
        <taxon>Methylosinus</taxon>
    </lineage>
</organism>
<feature type="transmembrane region" description="Helical" evidence="1">
    <location>
        <begin position="12"/>
        <end position="37"/>
    </location>
</feature>
<dbReference type="Proteomes" id="UP000230709">
    <property type="component" value="Chromosome"/>
</dbReference>
<name>A0A2D2CX92_METT3</name>
<sequence length="77" mass="7724">MSLVHNERVKLLAAALNTAAGSSFTVGVLAPVAAAFYNVNAASGVPLPTIVAGAAIWLFAAAALHLAARRVLGGLKE</sequence>
<evidence type="ECO:0000256" key="1">
    <source>
        <dbReference type="SAM" id="Phobius"/>
    </source>
</evidence>
<dbReference type="AlphaFoldDB" id="A0A2D2CX92"/>
<accession>A0A2D2CX92</accession>
<evidence type="ECO:0000313" key="2">
    <source>
        <dbReference type="EMBL" id="ATQ67362.1"/>
    </source>
</evidence>
<keyword evidence="3" id="KW-1185">Reference proteome</keyword>
<evidence type="ECO:0000313" key="3">
    <source>
        <dbReference type="Proteomes" id="UP000230709"/>
    </source>
</evidence>
<dbReference type="STRING" id="595536.GCA_000178815_04113"/>
<reference evidence="3" key="1">
    <citation type="submission" date="2017-10" db="EMBL/GenBank/DDBJ databases">
        <title>Completed PacBio SMRT sequence of Methylosinus trichosporium OB3b reveals presence of a third large plasmid.</title>
        <authorList>
            <person name="Charles T.C."/>
            <person name="Lynch M.D.J."/>
            <person name="Heil J.R."/>
            <person name="Cheng J."/>
        </authorList>
    </citation>
    <scope>NUCLEOTIDE SEQUENCE [LARGE SCALE GENOMIC DNA]</scope>
    <source>
        <strain evidence="3">OB3b</strain>
    </source>
</reference>
<evidence type="ECO:0008006" key="4">
    <source>
        <dbReference type="Google" id="ProtNLM"/>
    </source>
</evidence>
<dbReference type="EMBL" id="CP023737">
    <property type="protein sequence ID" value="ATQ67362.1"/>
    <property type="molecule type" value="Genomic_DNA"/>
</dbReference>
<dbReference type="RefSeq" id="WP_003608877.1">
    <property type="nucleotide sequence ID" value="NZ_ADVE02000001.1"/>
</dbReference>
<keyword evidence="1" id="KW-1133">Transmembrane helix</keyword>
<keyword evidence="1" id="KW-0472">Membrane</keyword>
<protein>
    <recommendedName>
        <fullName evidence="4">Amino acid transporter</fullName>
    </recommendedName>
</protein>
<gene>
    <name evidence="2" type="ORF">CQW49_05235</name>
</gene>